<dbReference type="EMBL" id="LCIR01000002">
    <property type="protein sequence ID" value="KKT60252.1"/>
    <property type="molecule type" value="Genomic_DNA"/>
</dbReference>
<proteinExistence type="predicted"/>
<comment type="caution">
    <text evidence="1">The sequence shown here is derived from an EMBL/GenBank/DDBJ whole genome shotgun (WGS) entry which is preliminary data.</text>
</comment>
<organism evidence="1 2">
    <name type="scientific">Candidatus Giovannonibacteria bacterium GW2011_GWA1_44_25</name>
    <dbReference type="NCBI Taxonomy" id="1618645"/>
    <lineage>
        <taxon>Bacteria</taxon>
        <taxon>Candidatus Giovannoniibacteriota</taxon>
    </lineage>
</organism>
<accession>A0A0G1KVA8</accession>
<evidence type="ECO:0000313" key="1">
    <source>
        <dbReference type="EMBL" id="KKT60252.1"/>
    </source>
</evidence>
<dbReference type="Proteomes" id="UP000034087">
    <property type="component" value="Unassembled WGS sequence"/>
</dbReference>
<dbReference type="AlphaFoldDB" id="A0A0G1KVA8"/>
<name>A0A0G1KVA8_9BACT</name>
<sequence>MDCLEARDILNDLHCFTGNQKSIGNQTVLLDMEHVMVCADCKAWAKTELCPKVKAERDAGTLSEDVYMLHCMLHDSTLDPDCVAHS</sequence>
<evidence type="ECO:0000313" key="2">
    <source>
        <dbReference type="Proteomes" id="UP000034087"/>
    </source>
</evidence>
<gene>
    <name evidence="1" type="ORF">UW53_C0002G0004</name>
</gene>
<protein>
    <submittedName>
        <fullName evidence="1">Uncharacterized protein</fullName>
    </submittedName>
</protein>
<reference evidence="1 2" key="1">
    <citation type="journal article" date="2015" name="Nature">
        <title>rRNA introns, odd ribosomes, and small enigmatic genomes across a large radiation of phyla.</title>
        <authorList>
            <person name="Brown C.T."/>
            <person name="Hug L.A."/>
            <person name="Thomas B.C."/>
            <person name="Sharon I."/>
            <person name="Castelle C.J."/>
            <person name="Singh A."/>
            <person name="Wilkins M.J."/>
            <person name="Williams K.H."/>
            <person name="Banfield J.F."/>
        </authorList>
    </citation>
    <scope>NUCLEOTIDE SEQUENCE [LARGE SCALE GENOMIC DNA]</scope>
</reference>